<accession>A0ABR9Z8J0</accession>
<evidence type="ECO:0000256" key="1">
    <source>
        <dbReference type="SAM" id="Phobius"/>
    </source>
</evidence>
<keyword evidence="1" id="KW-1133">Transmembrane helix</keyword>
<dbReference type="EMBL" id="RDPI01000019">
    <property type="protein sequence ID" value="MBF4374421.1"/>
    <property type="molecule type" value="Genomic_DNA"/>
</dbReference>
<reference evidence="2 3" key="1">
    <citation type="journal article" date="2021" name="PeerJ">
        <title>Analysis of 44 Vibrio anguillarum genomes reveals high genetic diversity.</title>
        <authorList>
            <person name="Hansen M.J."/>
            <person name="Dalsgaard I."/>
        </authorList>
    </citation>
    <scope>NUCLEOTIDE SEQUENCE [LARGE SCALE GENOMIC DNA]</scope>
    <source>
        <strain evidence="2 3">040915-1/1B</strain>
    </source>
</reference>
<gene>
    <name evidence="2" type="ORF">EAY46_15235</name>
</gene>
<keyword evidence="1" id="KW-0812">Transmembrane</keyword>
<evidence type="ECO:0000313" key="3">
    <source>
        <dbReference type="Proteomes" id="UP000726136"/>
    </source>
</evidence>
<name>A0ABR9Z8J0_VIBAN</name>
<proteinExistence type="predicted"/>
<comment type="caution">
    <text evidence="2">The sequence shown here is derived from an EMBL/GenBank/DDBJ whole genome shotgun (WGS) entry which is preliminary data.</text>
</comment>
<protein>
    <submittedName>
        <fullName evidence="2">Uncharacterized protein</fullName>
    </submittedName>
</protein>
<feature type="transmembrane region" description="Helical" evidence="1">
    <location>
        <begin position="50"/>
        <end position="71"/>
    </location>
</feature>
<evidence type="ECO:0000313" key="2">
    <source>
        <dbReference type="EMBL" id="MBF4374421.1"/>
    </source>
</evidence>
<dbReference type="Proteomes" id="UP000726136">
    <property type="component" value="Unassembled WGS sequence"/>
</dbReference>
<organism evidence="2 3">
    <name type="scientific">Vibrio anguillarum</name>
    <name type="common">Listonella anguillarum</name>
    <dbReference type="NCBI Taxonomy" id="55601"/>
    <lineage>
        <taxon>Bacteria</taxon>
        <taxon>Pseudomonadati</taxon>
        <taxon>Pseudomonadota</taxon>
        <taxon>Gammaproteobacteria</taxon>
        <taxon>Vibrionales</taxon>
        <taxon>Vibrionaceae</taxon>
        <taxon>Vibrio</taxon>
    </lineage>
</organism>
<keyword evidence="3" id="KW-1185">Reference proteome</keyword>
<sequence>MISIIGLMLTIFASLLGLEWIKSGLAYRPSQVWGWLLGSFGLGEHYQVQMLPVARIMFVSVLFWAGVYLMYWEYTHVWTSN</sequence>
<keyword evidence="1" id="KW-0472">Membrane</keyword>